<accession>A0A7T2U713</accession>
<reference evidence="1 2" key="1">
    <citation type="submission" date="2020-12" db="EMBL/GenBank/DDBJ databases">
        <title>FDA dAtabase for Regulatory Grade micrObial Sequences (FDA-ARGOS): Supporting development and validation of Infectious Disease Dx tests.</title>
        <authorList>
            <person name="Nelson B."/>
            <person name="Plummer A."/>
            <person name="Tallon L."/>
            <person name="Sadzewicz L."/>
            <person name="Zhao X."/>
            <person name="Boylan J."/>
            <person name="Ott S."/>
            <person name="Bowen H."/>
            <person name="Vavikolanu K."/>
            <person name="Mehta A."/>
            <person name="Aluvathingal J."/>
            <person name="Nadendla S."/>
            <person name="Myers T."/>
            <person name="Yan Y."/>
            <person name="Sichtig H."/>
        </authorList>
    </citation>
    <scope>NUCLEOTIDE SEQUENCE [LARGE SCALE GENOMIC DNA]</scope>
    <source>
        <strain evidence="1 2">FDAARGOS_899</strain>
    </source>
</reference>
<protein>
    <submittedName>
        <fullName evidence="1">Uncharacterized protein</fullName>
    </submittedName>
</protein>
<dbReference type="KEGG" id="bhg:I6G56_20290"/>
<organism evidence="1 2">
    <name type="scientific">Burkholderia humptydooensis</name>
    <dbReference type="NCBI Taxonomy" id="430531"/>
    <lineage>
        <taxon>Bacteria</taxon>
        <taxon>Pseudomonadati</taxon>
        <taxon>Pseudomonadota</taxon>
        <taxon>Betaproteobacteria</taxon>
        <taxon>Burkholderiales</taxon>
        <taxon>Burkholderiaceae</taxon>
        <taxon>Burkholderia</taxon>
        <taxon>pseudomallei group</taxon>
    </lineage>
</organism>
<dbReference type="RefSeq" id="WP_009915478.1">
    <property type="nucleotide sequence ID" value="NZ_CM003627.1"/>
</dbReference>
<gene>
    <name evidence="1" type="ORF">I6G56_20290</name>
</gene>
<dbReference type="Proteomes" id="UP000594943">
    <property type="component" value="Chromosome 2"/>
</dbReference>
<dbReference type="EMBL" id="CP065687">
    <property type="protein sequence ID" value="QPS46831.1"/>
    <property type="molecule type" value="Genomic_DNA"/>
</dbReference>
<evidence type="ECO:0000313" key="2">
    <source>
        <dbReference type="Proteomes" id="UP000594943"/>
    </source>
</evidence>
<name>A0A7T2U713_9BURK</name>
<dbReference type="AlphaFoldDB" id="A0A7T2U713"/>
<evidence type="ECO:0000313" key="1">
    <source>
        <dbReference type="EMBL" id="QPS46831.1"/>
    </source>
</evidence>
<sequence length="82" mass="8765">MRRAALSGRFASHRVAATGFRSSRGQSITAQARRGNIAPPSAVPAAIASCGASFFRIIGRRAISSFRTNIAIRRATHSPDLR</sequence>
<proteinExistence type="predicted"/>